<evidence type="ECO:0000313" key="3">
    <source>
        <dbReference type="Proteomes" id="UP000005631"/>
    </source>
</evidence>
<dbReference type="HOGENOM" id="CLU_1276581_0_0_10"/>
<reference evidence="2 3" key="1">
    <citation type="journal article" date="2012" name="Stand. Genomic Sci.">
        <title>Genome sequence of the orange-pigmented seawater bacterium Owenweeksia hongkongensis type strain (UST20020801(T)).</title>
        <authorList>
            <person name="Riedel T."/>
            <person name="Held B."/>
            <person name="Nolan M."/>
            <person name="Lucas S."/>
            <person name="Lapidus A."/>
            <person name="Tice H."/>
            <person name="Del Rio T.G."/>
            <person name="Cheng J.F."/>
            <person name="Han C."/>
            <person name="Tapia R."/>
            <person name="Goodwin L.A."/>
            <person name="Pitluck S."/>
            <person name="Liolios K."/>
            <person name="Mavromatis K."/>
            <person name="Pagani I."/>
            <person name="Ivanova N."/>
            <person name="Mikhailova N."/>
            <person name="Pati A."/>
            <person name="Chen A."/>
            <person name="Palaniappan K."/>
            <person name="Rohde M."/>
            <person name="Tindall B.J."/>
            <person name="Detter J.C."/>
            <person name="Goker M."/>
            <person name="Woyke T."/>
            <person name="Bristow J."/>
            <person name="Eisen J.A."/>
            <person name="Markowitz V."/>
            <person name="Hugenholtz P."/>
            <person name="Klenk H.P."/>
            <person name="Kyrpides N.C."/>
        </authorList>
    </citation>
    <scope>NUCLEOTIDE SEQUENCE</scope>
    <source>
        <strain evidence="3">DSM 17368 / JCM 12287 / NRRL B-23963</strain>
    </source>
</reference>
<name>G8R1F7_OWEHD</name>
<dbReference type="RefSeq" id="WP_014203249.1">
    <property type="nucleotide sequence ID" value="NC_016599.1"/>
</dbReference>
<protein>
    <recommendedName>
        <fullName evidence="1">DUF4240 domain-containing protein</fullName>
    </recommendedName>
</protein>
<dbReference type="AlphaFoldDB" id="G8R1F7"/>
<evidence type="ECO:0000259" key="1">
    <source>
        <dbReference type="Pfam" id="PF14024"/>
    </source>
</evidence>
<dbReference type="KEGG" id="oho:Oweho_2943"/>
<dbReference type="Pfam" id="PF14024">
    <property type="entry name" value="DUF4240"/>
    <property type="match status" value="1"/>
</dbReference>
<feature type="domain" description="DUF4240" evidence="1">
    <location>
        <begin position="57"/>
        <end position="155"/>
    </location>
</feature>
<keyword evidence="3" id="KW-1185">Reference proteome</keyword>
<dbReference type="InterPro" id="IPR025334">
    <property type="entry name" value="DUF4240"/>
</dbReference>
<evidence type="ECO:0000313" key="2">
    <source>
        <dbReference type="EMBL" id="AEV33900.1"/>
    </source>
</evidence>
<gene>
    <name evidence="2" type="ordered locus">Oweho_2943</name>
</gene>
<dbReference type="EMBL" id="CP003156">
    <property type="protein sequence ID" value="AEV33900.1"/>
    <property type="molecule type" value="Genomic_DNA"/>
</dbReference>
<sequence>MELPVSVYIVLGTVILTALGRHLIKKGEEQIDIDRQKDDYTRMVKSQKDREIVARFDEDRFWNIIEEVLERSGSSYRNFLGLFKDKVRTLPEEEIIMLDNLLIKLYRENLTFDLYAASTIIFKSEDLINSYLLMNVFMTKGRVFFKQACKSPELVLGKSFEDVDGRLINDVLSELYFAKTKELMPIPVDEEWDIPGEKWKFRDLPEKYPELWAAFN</sequence>
<dbReference type="STRING" id="926562.Oweho_2943"/>
<organism evidence="2 3">
    <name type="scientific">Owenweeksia hongkongensis (strain DSM 17368 / CIP 108786 / JCM 12287 / NRRL B-23963 / UST20020801)</name>
    <dbReference type="NCBI Taxonomy" id="926562"/>
    <lineage>
        <taxon>Bacteria</taxon>
        <taxon>Pseudomonadati</taxon>
        <taxon>Bacteroidota</taxon>
        <taxon>Flavobacteriia</taxon>
        <taxon>Flavobacteriales</taxon>
        <taxon>Owenweeksiaceae</taxon>
        <taxon>Owenweeksia</taxon>
    </lineage>
</organism>
<accession>G8R1F7</accession>
<dbReference type="Proteomes" id="UP000005631">
    <property type="component" value="Chromosome"/>
</dbReference>
<proteinExistence type="predicted"/>
<dbReference type="OrthoDB" id="1448476at2"/>